<sequence>MGMGSRTHSFPLPSPERILRNVVPSTTLEDQYIFIKRINGFRPPYRRSDAVQGPSDPGEGRHFRRASGTIQAPFKARLSHHSGTIGAAICSIRSRRRSGIILPQFWHCVDAIDSHRYGAVLTLTLVIGGSAMASFGGVSPSTAKMAPAPLMMLLPASIGAISQYTDLIKIIQAGMLGQSQKSYIDKELSRFSMSNCAPRDTPVAKGDKFSLHQCPKNELERKDMAAEFYHSIANC</sequence>
<dbReference type="AlphaFoldDB" id="A5BQU6"/>
<dbReference type="EMBL" id="AM467897">
    <property type="protein sequence ID" value="CAN61678.1"/>
    <property type="molecule type" value="Genomic_DNA"/>
</dbReference>
<reference evidence="1" key="1">
    <citation type="journal article" date="2007" name="PLoS ONE">
        <title>The first genome sequence of an elite grapevine cultivar (Pinot noir Vitis vinifera L.): coping with a highly heterozygous genome.</title>
        <authorList>
            <person name="Velasco R."/>
            <person name="Zharkikh A."/>
            <person name="Troggio M."/>
            <person name="Cartwright D.A."/>
            <person name="Cestaro A."/>
            <person name="Pruss D."/>
            <person name="Pindo M."/>
            <person name="FitzGerald L.M."/>
            <person name="Vezzulli S."/>
            <person name="Reid J."/>
            <person name="Malacarne G."/>
            <person name="Iliev D."/>
            <person name="Coppola G."/>
            <person name="Wardell B."/>
            <person name="Micheletti D."/>
            <person name="Macalma T."/>
            <person name="Facci M."/>
            <person name="Mitchell J.T."/>
            <person name="Perazzolli M."/>
            <person name="Eldredge G."/>
            <person name="Gatto P."/>
            <person name="Oyzerski R."/>
            <person name="Moretto M."/>
            <person name="Gutin N."/>
            <person name="Stefanini M."/>
            <person name="Chen Y."/>
            <person name="Segala C."/>
            <person name="Davenport C."/>
            <person name="Dematte L."/>
            <person name="Mraz A."/>
            <person name="Battilana J."/>
            <person name="Stormo K."/>
            <person name="Costa F."/>
            <person name="Tao Q."/>
            <person name="Si-Ammour A."/>
            <person name="Harkins T."/>
            <person name="Lackey A."/>
            <person name="Perbost C."/>
            <person name="Taillon B."/>
            <person name="Stella A."/>
            <person name="Solovyev V."/>
            <person name="Fawcett J.A."/>
            <person name="Sterck L."/>
            <person name="Vandepoele K."/>
            <person name="Grando S.M."/>
            <person name="Toppo S."/>
            <person name="Moser C."/>
            <person name="Lanchbury J."/>
            <person name="Bogden R."/>
            <person name="Skolnick M."/>
            <person name="Sgaramella V."/>
            <person name="Bhatnagar S.K."/>
            <person name="Fontana P."/>
            <person name="Gutin A."/>
            <person name="Van de Peer Y."/>
            <person name="Salamini F."/>
            <person name="Viola R."/>
        </authorList>
    </citation>
    <scope>NUCLEOTIDE SEQUENCE</scope>
</reference>
<protein>
    <submittedName>
        <fullName evidence="1">Uncharacterized protein</fullName>
    </submittedName>
</protein>
<accession>A5BQU6</accession>
<evidence type="ECO:0000313" key="1">
    <source>
        <dbReference type="EMBL" id="CAN61678.1"/>
    </source>
</evidence>
<name>A5BQU6_VITVI</name>
<gene>
    <name evidence="1" type="ORF">VITISV_018327</name>
</gene>
<proteinExistence type="predicted"/>
<organism evidence="1">
    <name type="scientific">Vitis vinifera</name>
    <name type="common">Grape</name>
    <dbReference type="NCBI Taxonomy" id="29760"/>
    <lineage>
        <taxon>Eukaryota</taxon>
        <taxon>Viridiplantae</taxon>
        <taxon>Streptophyta</taxon>
        <taxon>Embryophyta</taxon>
        <taxon>Tracheophyta</taxon>
        <taxon>Spermatophyta</taxon>
        <taxon>Magnoliopsida</taxon>
        <taxon>eudicotyledons</taxon>
        <taxon>Gunneridae</taxon>
        <taxon>Pentapetalae</taxon>
        <taxon>rosids</taxon>
        <taxon>Vitales</taxon>
        <taxon>Vitaceae</taxon>
        <taxon>Viteae</taxon>
        <taxon>Vitis</taxon>
    </lineage>
</organism>